<evidence type="ECO:0000313" key="2">
    <source>
        <dbReference type="EMBL" id="CAL1414366.1"/>
    </source>
</evidence>
<reference evidence="2 3" key="1">
    <citation type="submission" date="2024-04" db="EMBL/GenBank/DDBJ databases">
        <authorList>
            <person name="Fracassetti M."/>
        </authorList>
    </citation>
    <scope>NUCLEOTIDE SEQUENCE [LARGE SCALE GENOMIC DNA]</scope>
</reference>
<name>A0AAV2GU95_9ROSI</name>
<feature type="compositionally biased region" description="Basic and acidic residues" evidence="1">
    <location>
        <begin position="126"/>
        <end position="145"/>
    </location>
</feature>
<dbReference type="AlphaFoldDB" id="A0AAV2GU95"/>
<evidence type="ECO:0000256" key="1">
    <source>
        <dbReference type="SAM" id="MobiDB-lite"/>
    </source>
</evidence>
<proteinExistence type="predicted"/>
<keyword evidence="3" id="KW-1185">Reference proteome</keyword>
<feature type="compositionally biased region" description="Basic and acidic residues" evidence="1">
    <location>
        <begin position="304"/>
        <end position="313"/>
    </location>
</feature>
<evidence type="ECO:0000313" key="3">
    <source>
        <dbReference type="Proteomes" id="UP001497516"/>
    </source>
</evidence>
<organism evidence="2 3">
    <name type="scientific">Linum trigynum</name>
    <dbReference type="NCBI Taxonomy" id="586398"/>
    <lineage>
        <taxon>Eukaryota</taxon>
        <taxon>Viridiplantae</taxon>
        <taxon>Streptophyta</taxon>
        <taxon>Embryophyta</taxon>
        <taxon>Tracheophyta</taxon>
        <taxon>Spermatophyta</taxon>
        <taxon>Magnoliopsida</taxon>
        <taxon>eudicotyledons</taxon>
        <taxon>Gunneridae</taxon>
        <taxon>Pentapetalae</taxon>
        <taxon>rosids</taxon>
        <taxon>fabids</taxon>
        <taxon>Malpighiales</taxon>
        <taxon>Linaceae</taxon>
        <taxon>Linum</taxon>
    </lineage>
</organism>
<accession>A0AAV2GU95</accession>
<dbReference type="Proteomes" id="UP001497516">
    <property type="component" value="Chromosome 9"/>
</dbReference>
<feature type="region of interest" description="Disordered" evidence="1">
    <location>
        <begin position="283"/>
        <end position="331"/>
    </location>
</feature>
<protein>
    <submittedName>
        <fullName evidence="2">Uncharacterized protein</fullName>
    </submittedName>
</protein>
<sequence>MSSSRLSDMSWAELRERAWRIGRRWSAEELPTGDAFTGEEQSPVVQVDSHADIERRAEQLDVEEVLAIEPPATEELPNITNKQQQLSTTLVTMTATSSSTSLAAIEQPSKAAEATVAIMSEEEDERTNASKEETRTEGSERRSATAREANWRYPKKARPETRRQLVLSLVRWKEDSSPKRKGASEACSWEWKPPAEDYCIGIVRQDATEQARWVSSPAVRRAPLAPQSTVAPALATITEEKKPPPMDGTKLKAEGSSASLFAIEKATSEEEAELLAKEGAGVAFLSNPRTPPKKKEGGGGSSEKGAKKKEDLGFLHYPNPSRRTQHRQQPAPLGQAVRFSCVLGSRGVVCLGHGLAMGKDMVGLARRDGPGQLDPPMDKGYLSFGHGLVCQEKIFEYRLGPRLEEENEPHLGYVLRETGLDGVLGLVSGLSNDPSRNEEKLCDAYIVEFEKDDGGIFDHGCNLRRHVDWEEAIGVGVAGVGFVQVVEHNWKKRKRKNGGGQMWIA</sequence>
<dbReference type="EMBL" id="OZ034822">
    <property type="protein sequence ID" value="CAL1414366.1"/>
    <property type="molecule type" value="Genomic_DNA"/>
</dbReference>
<gene>
    <name evidence="2" type="ORF">LTRI10_LOCUS53528</name>
</gene>
<feature type="region of interest" description="Disordered" evidence="1">
    <location>
        <begin position="120"/>
        <end position="158"/>
    </location>
</feature>